<dbReference type="EMBL" id="JAPFFF010000039">
    <property type="protein sequence ID" value="KAK8842094.1"/>
    <property type="molecule type" value="Genomic_DNA"/>
</dbReference>
<organism evidence="2 3">
    <name type="scientific">Tritrichomonas musculus</name>
    <dbReference type="NCBI Taxonomy" id="1915356"/>
    <lineage>
        <taxon>Eukaryota</taxon>
        <taxon>Metamonada</taxon>
        <taxon>Parabasalia</taxon>
        <taxon>Tritrichomonadida</taxon>
        <taxon>Tritrichomonadidae</taxon>
        <taxon>Tritrichomonas</taxon>
    </lineage>
</organism>
<proteinExistence type="predicted"/>
<dbReference type="CDD" id="cd04519">
    <property type="entry name" value="RasGAP"/>
    <property type="match status" value="1"/>
</dbReference>
<dbReference type="Gene3D" id="1.10.506.10">
    <property type="entry name" value="GTPase Activation - p120gap, domain 1"/>
    <property type="match status" value="1"/>
</dbReference>
<protein>
    <submittedName>
        <fullName evidence="2">Ras GTPase activating protein ira2</fullName>
    </submittedName>
</protein>
<name>A0ABR2H798_9EUKA</name>
<dbReference type="InterPro" id="IPR001936">
    <property type="entry name" value="RasGAP_dom"/>
</dbReference>
<evidence type="ECO:0000313" key="3">
    <source>
        <dbReference type="Proteomes" id="UP001470230"/>
    </source>
</evidence>
<dbReference type="SUPFAM" id="SSF48350">
    <property type="entry name" value="GTPase activation domain, GAP"/>
    <property type="match status" value="1"/>
</dbReference>
<keyword evidence="3" id="KW-1185">Reference proteome</keyword>
<dbReference type="InterPro" id="IPR008936">
    <property type="entry name" value="Rho_GTPase_activation_prot"/>
</dbReference>
<sequence>MMIPISTNYFHDAGLPRVSDSSSLSNTLVNNYQSEEEFEALFDDLREGRIPDVEFNERSKIFSETLPINFFNHITLENGIMGIDTFFTPSQRFVMKHIQKLLCEMKDNENYHKLLNYFACQLIPQDAFDTKLFLFCGEVTINRTKSIGIFNSNNQIEVYAKKQLFSSHQTFSVNNLPRQSKSWEQTRAEVENGISSPLIAVFRSFSALSSFEVLPVEVYSGFINYITSPDLMVTSQLLNNDIDGIEFALLTIFMHKNLHRRLLKYCIYHDVFSTDDPSHMMRMNTKEVKIIVDFLTNQIQSLIKPAINTIKIQIVQSLDIDFSLTDEETIKSVKNITDIFINGFIQILPTIPSSIRYVCCVINQACKLRFKSSAFKGIFMAFFFRVIFPVLCQPRPTDPPGLEVDIKKMAAFGKIMTSVFLADQSSLPQFAEIARANEENVNMIFDRLTDCTESYDMIDTPSFATACKMLDKIRFKCQKKASDLIFDYSRHSQILIHWLDLIANYE</sequence>
<accession>A0ABR2H798</accession>
<evidence type="ECO:0000259" key="1">
    <source>
        <dbReference type="PROSITE" id="PS50018"/>
    </source>
</evidence>
<feature type="domain" description="Ras-GAP" evidence="1">
    <location>
        <begin position="241"/>
        <end position="395"/>
    </location>
</feature>
<evidence type="ECO:0000313" key="2">
    <source>
        <dbReference type="EMBL" id="KAK8842094.1"/>
    </source>
</evidence>
<reference evidence="2 3" key="1">
    <citation type="submission" date="2024-04" db="EMBL/GenBank/DDBJ databases">
        <title>Tritrichomonas musculus Genome.</title>
        <authorList>
            <person name="Alves-Ferreira E."/>
            <person name="Grigg M."/>
            <person name="Lorenzi H."/>
            <person name="Galac M."/>
        </authorList>
    </citation>
    <scope>NUCLEOTIDE SEQUENCE [LARGE SCALE GENOMIC DNA]</scope>
    <source>
        <strain evidence="2 3">EAF2021</strain>
    </source>
</reference>
<comment type="caution">
    <text evidence="2">The sequence shown here is derived from an EMBL/GenBank/DDBJ whole genome shotgun (WGS) entry which is preliminary data.</text>
</comment>
<dbReference type="PROSITE" id="PS50018">
    <property type="entry name" value="RAS_GTPASE_ACTIV_2"/>
    <property type="match status" value="1"/>
</dbReference>
<dbReference type="Proteomes" id="UP001470230">
    <property type="component" value="Unassembled WGS sequence"/>
</dbReference>
<gene>
    <name evidence="2" type="ORF">M9Y10_026317</name>
</gene>